<dbReference type="EC" id="5.4.99.12" evidence="6"/>
<name>A0AAN7ZJW1_9COLE</name>
<dbReference type="Gene3D" id="3.30.70.660">
    <property type="entry name" value="Pseudouridine synthase I, catalytic domain, C-terminal subdomain"/>
    <property type="match status" value="1"/>
</dbReference>
<dbReference type="EMBL" id="JAVRBK010000004">
    <property type="protein sequence ID" value="KAK5645397.1"/>
    <property type="molecule type" value="Genomic_DNA"/>
</dbReference>
<dbReference type="PANTHER" id="PTHR11142">
    <property type="entry name" value="PSEUDOURIDYLATE SYNTHASE"/>
    <property type="match status" value="1"/>
</dbReference>
<proteinExistence type="inferred from homology"/>
<dbReference type="Gene3D" id="3.30.70.580">
    <property type="entry name" value="Pseudouridine synthase I, catalytic domain, N-terminal subdomain"/>
    <property type="match status" value="1"/>
</dbReference>
<evidence type="ECO:0000256" key="4">
    <source>
        <dbReference type="PIRSR" id="PIRSR001430-1"/>
    </source>
</evidence>
<dbReference type="PANTHER" id="PTHR11142:SF0">
    <property type="entry name" value="TRNA PSEUDOURIDINE SYNTHASE-LIKE 1"/>
    <property type="match status" value="1"/>
</dbReference>
<dbReference type="GO" id="GO:0003723">
    <property type="term" value="F:RNA binding"/>
    <property type="evidence" value="ECO:0007669"/>
    <property type="project" value="InterPro"/>
</dbReference>
<evidence type="ECO:0000256" key="6">
    <source>
        <dbReference type="RuleBase" id="RU003792"/>
    </source>
</evidence>
<evidence type="ECO:0000256" key="3">
    <source>
        <dbReference type="ARBA" id="ARBA00023235"/>
    </source>
</evidence>
<dbReference type="InterPro" id="IPR020103">
    <property type="entry name" value="PsdUridine_synth_cat_dom_sf"/>
</dbReference>
<keyword evidence="3 6" id="KW-0413">Isomerase</keyword>
<evidence type="ECO:0000259" key="7">
    <source>
        <dbReference type="Pfam" id="PF01416"/>
    </source>
</evidence>
<dbReference type="InterPro" id="IPR020095">
    <property type="entry name" value="PsdUridine_synth_TruA_C"/>
</dbReference>
<keyword evidence="2 6" id="KW-0819">tRNA processing</keyword>
<feature type="binding site" evidence="5">
    <location>
        <position position="127"/>
    </location>
    <ligand>
        <name>substrate</name>
    </ligand>
</feature>
<comment type="catalytic activity">
    <reaction evidence="6">
        <text>uridine(38/39/40) in tRNA = pseudouridine(38/39/40) in tRNA</text>
        <dbReference type="Rhea" id="RHEA:22376"/>
        <dbReference type="Rhea" id="RHEA-COMP:10085"/>
        <dbReference type="Rhea" id="RHEA-COMP:10087"/>
        <dbReference type="ChEBI" id="CHEBI:65314"/>
        <dbReference type="ChEBI" id="CHEBI:65315"/>
        <dbReference type="EC" id="5.4.99.12"/>
    </reaction>
</comment>
<feature type="domain" description="Pseudouridine synthase I TruA alpha/beta" evidence="7">
    <location>
        <begin position="169"/>
        <end position="296"/>
    </location>
</feature>
<feature type="active site" description="Nucleophile" evidence="4">
    <location>
        <position position="62"/>
    </location>
</feature>
<gene>
    <name evidence="8" type="ORF">RI129_006697</name>
</gene>
<evidence type="ECO:0000313" key="9">
    <source>
        <dbReference type="Proteomes" id="UP001329430"/>
    </source>
</evidence>
<dbReference type="Proteomes" id="UP001329430">
    <property type="component" value="Chromosome 4"/>
</dbReference>
<accession>A0AAN7ZJW1</accession>
<comment type="similarity">
    <text evidence="1 6">Belongs to the tRNA pseudouridine synthase TruA family.</text>
</comment>
<dbReference type="InterPro" id="IPR020094">
    <property type="entry name" value="TruA/RsuA/RluB/E/F_N"/>
</dbReference>
<evidence type="ECO:0000256" key="5">
    <source>
        <dbReference type="PIRSR" id="PIRSR001430-2"/>
    </source>
</evidence>
<protein>
    <recommendedName>
        <fullName evidence="6">tRNA pseudouridine synthase</fullName>
        <ecNumber evidence="6">5.4.99.12</ecNumber>
    </recommendedName>
</protein>
<dbReference type="Pfam" id="PF01416">
    <property type="entry name" value="PseudoU_synth_1"/>
    <property type="match status" value="1"/>
</dbReference>
<dbReference type="GO" id="GO:0031119">
    <property type="term" value="P:tRNA pseudouridine synthesis"/>
    <property type="evidence" value="ECO:0007669"/>
    <property type="project" value="TreeGrafter"/>
</dbReference>
<dbReference type="AlphaFoldDB" id="A0AAN7ZJW1"/>
<evidence type="ECO:0000256" key="2">
    <source>
        <dbReference type="ARBA" id="ARBA00022694"/>
    </source>
</evidence>
<reference evidence="8 9" key="1">
    <citation type="journal article" date="2024" name="Insects">
        <title>An Improved Chromosome-Level Genome Assembly of the Firefly Pyrocoelia pectoralis.</title>
        <authorList>
            <person name="Fu X."/>
            <person name="Meyer-Rochow V.B."/>
            <person name="Ballantyne L."/>
            <person name="Zhu X."/>
        </authorList>
    </citation>
    <scope>NUCLEOTIDE SEQUENCE [LARGE SCALE GENOMIC DNA]</scope>
    <source>
        <strain evidence="8">XCY_ONT2</strain>
    </source>
</reference>
<dbReference type="HAMAP" id="MF_00171">
    <property type="entry name" value="TruA"/>
    <property type="match status" value="1"/>
</dbReference>
<evidence type="ECO:0000256" key="1">
    <source>
        <dbReference type="ARBA" id="ARBA00009375"/>
    </source>
</evidence>
<comment type="caution">
    <text evidence="8">The sequence shown here is derived from an EMBL/GenBank/DDBJ whole genome shotgun (WGS) entry which is preliminary data.</text>
</comment>
<dbReference type="GO" id="GO:0160147">
    <property type="term" value="F:tRNA pseudouridine(38-40) synthase activity"/>
    <property type="evidence" value="ECO:0007669"/>
    <property type="project" value="UniProtKB-EC"/>
</dbReference>
<dbReference type="SUPFAM" id="SSF55120">
    <property type="entry name" value="Pseudouridine synthase"/>
    <property type="match status" value="1"/>
</dbReference>
<dbReference type="PIRSF" id="PIRSF001430">
    <property type="entry name" value="tRNA_psdUrid_synth"/>
    <property type="match status" value="1"/>
</dbReference>
<keyword evidence="9" id="KW-1185">Reference proteome</keyword>
<dbReference type="InterPro" id="IPR020097">
    <property type="entry name" value="PsdUridine_synth_TruA_a/b_dom"/>
</dbReference>
<sequence>MRRYLLNVSYLGTPFRGVQRQVGVTESSRPDDFETVQGQIEYALKKLRSINEPATVLSSRTDAGVHALHNAMHVDLERNGDTPHNPTTISLCLNQYFNRNQIPIRILSTYLVPDSFHSRHNAISRTYLYRLIVIKDDTPPLTKHLPVEEYGRSLFISSSEFDFEKLKEASQLFVGHHDFRTFMHKSNKLPDLITRKVMEKCEVYETRPFWSVPHAWPYCVNGNQEDYIGYNIVLKGNGFLYKQVRRTVASLIAVAKGIVTAKDIKFMLEIPSHQSWNPKIKTVPAHGLYLCEVAYSKEDRDTFKEQLED</sequence>
<dbReference type="InterPro" id="IPR001406">
    <property type="entry name" value="PsdUridine_synth_TruA"/>
</dbReference>
<evidence type="ECO:0000313" key="8">
    <source>
        <dbReference type="EMBL" id="KAK5645397.1"/>
    </source>
</evidence>
<organism evidence="8 9">
    <name type="scientific">Pyrocoelia pectoralis</name>
    <dbReference type="NCBI Taxonomy" id="417401"/>
    <lineage>
        <taxon>Eukaryota</taxon>
        <taxon>Metazoa</taxon>
        <taxon>Ecdysozoa</taxon>
        <taxon>Arthropoda</taxon>
        <taxon>Hexapoda</taxon>
        <taxon>Insecta</taxon>
        <taxon>Pterygota</taxon>
        <taxon>Neoptera</taxon>
        <taxon>Endopterygota</taxon>
        <taxon>Coleoptera</taxon>
        <taxon>Polyphaga</taxon>
        <taxon>Elateriformia</taxon>
        <taxon>Elateroidea</taxon>
        <taxon>Lampyridae</taxon>
        <taxon>Lampyrinae</taxon>
        <taxon>Pyrocoelia</taxon>
    </lineage>
</organism>